<organism evidence="1">
    <name type="scientific">Myoviridae sp. ctJ2i1</name>
    <dbReference type="NCBI Taxonomy" id="2825079"/>
    <lineage>
        <taxon>Viruses</taxon>
        <taxon>Duplodnaviria</taxon>
        <taxon>Heunggongvirae</taxon>
        <taxon>Uroviricota</taxon>
        <taxon>Caudoviricetes</taxon>
    </lineage>
</organism>
<dbReference type="EMBL" id="BK016182">
    <property type="protein sequence ID" value="DAG00651.1"/>
    <property type="molecule type" value="Genomic_DNA"/>
</dbReference>
<protein>
    <submittedName>
        <fullName evidence="1">Uncharacterized protein</fullName>
    </submittedName>
</protein>
<reference evidence="1" key="1">
    <citation type="journal article" date="2021" name="Proc. Natl. Acad. Sci. U.S.A.">
        <title>A Catalog of Tens of Thousands of Viruses from Human Metagenomes Reveals Hidden Associations with Chronic Diseases.</title>
        <authorList>
            <person name="Tisza M.J."/>
            <person name="Buck C.B."/>
        </authorList>
    </citation>
    <scope>NUCLEOTIDE SEQUENCE</scope>
    <source>
        <strain evidence="1">CtJ2i1</strain>
    </source>
</reference>
<sequence>MKFIFFGEIFPDQIIDVNDSNKALEYIEAKYYRDDIISVNMCNFDGQPVIKIKAWADISGDDDEDCVSYERRPMYLCTEASYRKLSPETIKLLTGD</sequence>
<evidence type="ECO:0000313" key="1">
    <source>
        <dbReference type="EMBL" id="DAG00651.1"/>
    </source>
</evidence>
<name>A0A8S5V209_9CAUD</name>
<proteinExistence type="predicted"/>
<accession>A0A8S5V209</accession>